<comment type="caution">
    <text evidence="1">The sequence shown here is derived from an EMBL/GenBank/DDBJ whole genome shotgun (WGS) entry which is preliminary data.</text>
</comment>
<name>A0A3S3SRV7_9SPHI</name>
<keyword evidence="2" id="KW-1185">Reference proteome</keyword>
<accession>A0A3S3SRV7</accession>
<proteinExistence type="predicted"/>
<gene>
    <name evidence="1" type="ORF">DPV69_18300</name>
</gene>
<dbReference type="RefSeq" id="WP_113648875.1">
    <property type="nucleotide sequence ID" value="NZ_QMHN01000007.1"/>
</dbReference>
<organism evidence="1 2">
    <name type="scientific">Pedobacter chitinilyticus</name>
    <dbReference type="NCBI Taxonomy" id="2233776"/>
    <lineage>
        <taxon>Bacteria</taxon>
        <taxon>Pseudomonadati</taxon>
        <taxon>Bacteroidota</taxon>
        <taxon>Sphingobacteriia</taxon>
        <taxon>Sphingobacteriales</taxon>
        <taxon>Sphingobacteriaceae</taxon>
        <taxon>Pedobacter</taxon>
    </lineage>
</organism>
<dbReference type="Proteomes" id="UP000284120">
    <property type="component" value="Unassembled WGS sequence"/>
</dbReference>
<evidence type="ECO:0000313" key="1">
    <source>
        <dbReference type="EMBL" id="RWU04279.1"/>
    </source>
</evidence>
<evidence type="ECO:0000313" key="2">
    <source>
        <dbReference type="Proteomes" id="UP000284120"/>
    </source>
</evidence>
<dbReference type="AlphaFoldDB" id="A0A3S3SRV7"/>
<dbReference type="OrthoDB" id="749061at2"/>
<reference evidence="1 2" key="1">
    <citation type="submission" date="2018-06" db="EMBL/GenBank/DDBJ databases">
        <title>Pedobacter endophyticus sp. nov., an endophytic bacterium isolated from a leaf of Triticum aestivum.</title>
        <authorList>
            <person name="Zhang L."/>
        </authorList>
    </citation>
    <scope>NUCLEOTIDE SEQUENCE [LARGE SCALE GENOMIC DNA]</scope>
    <source>
        <strain evidence="1 2">CM134L-2</strain>
    </source>
</reference>
<sequence>MASNSDKGHAKNVANFENLIEFCTRYGQAYNPSREELKLTNLQTLLAEARIEISNCSQQKISNDNATDARAQVFAGLKSLGTRIVNALAASGVDINVIENARSINRKLQGIRASRKKANDNTSKDGDVVPAKTISSSQQSADNQIEHFRTLVNLVASHQLFQPNEPELKLTALEATLQRLTVANSAVIGTYSLWSTARLKRDHLLYNDNNGLTVIAQAVKTYVKSIFGATSPEFRQISSIEFKKVEY</sequence>
<protein>
    <submittedName>
        <fullName evidence="1">Uncharacterized protein</fullName>
    </submittedName>
</protein>
<dbReference type="EMBL" id="SAYW01000007">
    <property type="protein sequence ID" value="RWU04279.1"/>
    <property type="molecule type" value="Genomic_DNA"/>
</dbReference>